<dbReference type="Gene3D" id="2.60.40.1530">
    <property type="entry name" value="ntegrin, alpha v. Chain A, domain 4"/>
    <property type="match status" value="1"/>
</dbReference>
<dbReference type="InterPro" id="IPR032695">
    <property type="entry name" value="Integrin_dom_sf"/>
</dbReference>
<keyword evidence="4" id="KW-0325">Glycoprotein</keyword>
<dbReference type="InterPro" id="IPR048286">
    <property type="entry name" value="Integrin_alpha_Ig-like_3"/>
</dbReference>
<evidence type="ECO:0000259" key="5">
    <source>
        <dbReference type="Pfam" id="PF20806"/>
    </source>
</evidence>
<gene>
    <name evidence="6" type="primary">ORF40585</name>
</gene>
<dbReference type="SUPFAM" id="SSF69179">
    <property type="entry name" value="Integrin domains"/>
    <property type="match status" value="1"/>
</dbReference>
<evidence type="ECO:0000313" key="6">
    <source>
        <dbReference type="EMBL" id="CEK60866.1"/>
    </source>
</evidence>
<accession>A0A0B6YYS5</accession>
<feature type="domain" description="Integrin alpha third immunoglobulin-like" evidence="5">
    <location>
        <begin position="68"/>
        <end position="118"/>
    </location>
</feature>
<feature type="non-terminal residue" evidence="6">
    <location>
        <position position="119"/>
    </location>
</feature>
<dbReference type="GO" id="GO:0007229">
    <property type="term" value="P:integrin-mediated signaling pathway"/>
    <property type="evidence" value="ECO:0007669"/>
    <property type="project" value="UniProtKB-KW"/>
</dbReference>
<evidence type="ECO:0000256" key="3">
    <source>
        <dbReference type="ARBA" id="ARBA00023136"/>
    </source>
</evidence>
<evidence type="ECO:0000256" key="1">
    <source>
        <dbReference type="ARBA" id="ARBA00004479"/>
    </source>
</evidence>
<keyword evidence="2" id="KW-0401">Integrin</keyword>
<dbReference type="AlphaFoldDB" id="A0A0B6YYS5"/>
<comment type="subcellular location">
    <subcellularLocation>
        <location evidence="1">Membrane</location>
        <topology evidence="1">Single-pass type I membrane protein</topology>
    </subcellularLocation>
</comment>
<dbReference type="EMBL" id="HACG01014001">
    <property type="protein sequence ID" value="CEK60866.1"/>
    <property type="molecule type" value="Transcribed_RNA"/>
</dbReference>
<evidence type="ECO:0000256" key="4">
    <source>
        <dbReference type="ARBA" id="ARBA00023180"/>
    </source>
</evidence>
<sequence length="119" mass="13156">LIVCDQIGNPLRPGKNIYFTLRLNVLQSMAETTDAYNISAWVNTSSTELTPVNDYHYMFMRVINKAELSLTTNVVPDSKILCMGEPKEASDMTSEIDIGASVKHNYIVRNSGPGVISES</sequence>
<dbReference type="Pfam" id="PF20806">
    <property type="entry name" value="Integrin_A_Ig_3"/>
    <property type="match status" value="1"/>
</dbReference>
<reference evidence="6" key="1">
    <citation type="submission" date="2014-12" db="EMBL/GenBank/DDBJ databases">
        <title>Insight into the proteome of Arion vulgaris.</title>
        <authorList>
            <person name="Aradska J."/>
            <person name="Bulat T."/>
            <person name="Smidak R."/>
            <person name="Sarate P."/>
            <person name="Gangsoo J."/>
            <person name="Sialana F."/>
            <person name="Bilban M."/>
            <person name="Lubec G."/>
        </authorList>
    </citation>
    <scope>NUCLEOTIDE SEQUENCE</scope>
    <source>
        <tissue evidence="6">Skin</tissue>
    </source>
</reference>
<keyword evidence="3" id="KW-0472">Membrane</keyword>
<evidence type="ECO:0000256" key="2">
    <source>
        <dbReference type="ARBA" id="ARBA00023037"/>
    </source>
</evidence>
<proteinExistence type="predicted"/>
<dbReference type="GO" id="GO:0016020">
    <property type="term" value="C:membrane"/>
    <property type="evidence" value="ECO:0007669"/>
    <property type="project" value="UniProtKB-SubCell"/>
</dbReference>
<organism evidence="6">
    <name type="scientific">Arion vulgaris</name>
    <dbReference type="NCBI Taxonomy" id="1028688"/>
    <lineage>
        <taxon>Eukaryota</taxon>
        <taxon>Metazoa</taxon>
        <taxon>Spiralia</taxon>
        <taxon>Lophotrochozoa</taxon>
        <taxon>Mollusca</taxon>
        <taxon>Gastropoda</taxon>
        <taxon>Heterobranchia</taxon>
        <taxon>Euthyneura</taxon>
        <taxon>Panpulmonata</taxon>
        <taxon>Eupulmonata</taxon>
        <taxon>Stylommatophora</taxon>
        <taxon>Helicina</taxon>
        <taxon>Arionoidea</taxon>
        <taxon>Arionidae</taxon>
        <taxon>Arion</taxon>
    </lineage>
</organism>
<feature type="non-terminal residue" evidence="6">
    <location>
        <position position="1"/>
    </location>
</feature>
<protein>
    <recommendedName>
        <fullName evidence="5">Integrin alpha third immunoglobulin-like domain-containing protein</fullName>
    </recommendedName>
</protein>
<name>A0A0B6YYS5_9EUPU</name>